<dbReference type="GO" id="GO:0005743">
    <property type="term" value="C:mitochondrial inner membrane"/>
    <property type="evidence" value="ECO:0007669"/>
    <property type="project" value="UniProtKB-SubCell"/>
</dbReference>
<proteinExistence type="inferred from homology"/>
<dbReference type="CDD" id="cd08048">
    <property type="entry name" value="HFD_TAF11"/>
    <property type="match status" value="1"/>
</dbReference>
<dbReference type="GO" id="GO:0005669">
    <property type="term" value="C:transcription factor TFIID complex"/>
    <property type="evidence" value="ECO:0007669"/>
    <property type="project" value="InterPro"/>
</dbReference>
<evidence type="ECO:0000256" key="14">
    <source>
        <dbReference type="SAM" id="MobiDB-lite"/>
    </source>
</evidence>
<evidence type="ECO:0000259" key="16">
    <source>
        <dbReference type="Pfam" id="PF04719"/>
    </source>
</evidence>
<dbReference type="GO" id="GO:0046982">
    <property type="term" value="F:protein heterodimerization activity"/>
    <property type="evidence" value="ECO:0007669"/>
    <property type="project" value="InterPro"/>
</dbReference>
<sequence length="356" mass="40555">MPSKNWKFIKNGLPFFALVIGSTIGLTYFQQVKYDYSEAKHRKVALSELQSELKKKGVLVKEQPQTPQEIYLELEKKGYWDDDYKNVRGPHIGENNEEWKQLISGLKSKNEAIKDLRTMKRKGSDSELNEQTPVKQTKQAIDEFDEALSLLDAPPPAQPHDEFEEALNLLEEPSINKEAGGSSQNKEKTQVEILDKGEKSLEKAKEPKSRATTSEKPSTSKTQEEEDESILLPIKQADDEEELTRLKAQLLLSNFSQEQMDRYEAMRRASFPKSVIKRLIHQFSGVTVNQNVVIAIAGMAKVFVGELIEEALDIKEVETTAENDSPLTPRHIQLAYDNLERQGKLFPAKNRRNPFL</sequence>
<evidence type="ECO:0000256" key="6">
    <source>
        <dbReference type="ARBA" id="ARBA00022792"/>
    </source>
</evidence>
<organism evidence="17 18">
    <name type="scientific">Acrobeloides nanus</name>
    <dbReference type="NCBI Taxonomy" id="290746"/>
    <lineage>
        <taxon>Eukaryota</taxon>
        <taxon>Metazoa</taxon>
        <taxon>Ecdysozoa</taxon>
        <taxon>Nematoda</taxon>
        <taxon>Chromadorea</taxon>
        <taxon>Rhabditida</taxon>
        <taxon>Tylenchina</taxon>
        <taxon>Cephalobomorpha</taxon>
        <taxon>Cephaloboidea</taxon>
        <taxon>Cephalobidae</taxon>
        <taxon>Acrobeloides</taxon>
    </lineage>
</organism>
<dbReference type="InterPro" id="IPR045127">
    <property type="entry name" value="TAF11-like"/>
</dbReference>
<dbReference type="WBParaSite" id="ACRNAN_scaffold2575.g27774.t1">
    <property type="protein sequence ID" value="ACRNAN_scaffold2575.g27774.t1"/>
    <property type="gene ID" value="ACRNAN_scaffold2575.g27774"/>
</dbReference>
<keyword evidence="7 15" id="KW-1133">Transmembrane helix</keyword>
<dbReference type="PANTHER" id="PTHR13218">
    <property type="entry name" value="TRANSCRIPTION INITIATION FACTOR TFIID SUBUNIT 11-RELATED"/>
    <property type="match status" value="1"/>
</dbReference>
<dbReference type="Proteomes" id="UP000887540">
    <property type="component" value="Unplaced"/>
</dbReference>
<evidence type="ECO:0000256" key="3">
    <source>
        <dbReference type="ARBA" id="ARBA00008370"/>
    </source>
</evidence>
<evidence type="ECO:0000256" key="10">
    <source>
        <dbReference type="ARBA" id="ARBA00023136"/>
    </source>
</evidence>
<evidence type="ECO:0000256" key="5">
    <source>
        <dbReference type="ARBA" id="ARBA00022692"/>
    </source>
</evidence>
<feature type="region of interest" description="Disordered" evidence="14">
    <location>
        <begin position="175"/>
        <end position="236"/>
    </location>
</feature>
<feature type="domain" description="TAFII28-like protein" evidence="16">
    <location>
        <begin position="250"/>
        <end position="337"/>
    </location>
</feature>
<comment type="similarity">
    <text evidence="4">Belongs to the TAF11 family.</text>
</comment>
<dbReference type="GO" id="GO:0016251">
    <property type="term" value="F:RNA polymerase II general transcription initiation factor activity"/>
    <property type="evidence" value="ECO:0007669"/>
    <property type="project" value="TreeGrafter"/>
</dbReference>
<comment type="subcellular location">
    <subcellularLocation>
        <location evidence="2">Mitochondrion inner membrane</location>
        <topology evidence="2">Single-pass membrane protein</topology>
    </subcellularLocation>
    <subcellularLocation>
        <location evidence="1">Nucleus</location>
    </subcellularLocation>
</comment>
<evidence type="ECO:0000313" key="18">
    <source>
        <dbReference type="WBParaSite" id="ACRNAN_scaffold2575.g27774.t1"/>
    </source>
</evidence>
<dbReference type="Pfam" id="PF04719">
    <property type="entry name" value="TAFII28"/>
    <property type="match status" value="1"/>
</dbReference>
<keyword evidence="8" id="KW-0805">Transcription regulation</keyword>
<keyword evidence="5 15" id="KW-0812">Transmembrane</keyword>
<dbReference type="InterPro" id="IPR009072">
    <property type="entry name" value="Histone-fold"/>
</dbReference>
<dbReference type="FunFam" id="1.10.20.10:FF:000061">
    <property type="entry name" value="TFIID subunit"/>
    <property type="match status" value="1"/>
</dbReference>
<keyword evidence="17" id="KW-1185">Reference proteome</keyword>
<evidence type="ECO:0000256" key="1">
    <source>
        <dbReference type="ARBA" id="ARBA00004123"/>
    </source>
</evidence>
<dbReference type="PANTHER" id="PTHR13218:SF8">
    <property type="entry name" value="TRANSCRIPTION INITIATION FACTOR TFIID SUBUNIT 11"/>
    <property type="match status" value="1"/>
</dbReference>
<feature type="transmembrane region" description="Helical" evidence="15">
    <location>
        <begin position="12"/>
        <end position="29"/>
    </location>
</feature>
<evidence type="ECO:0000256" key="8">
    <source>
        <dbReference type="ARBA" id="ARBA00023015"/>
    </source>
</evidence>
<evidence type="ECO:0000256" key="7">
    <source>
        <dbReference type="ARBA" id="ARBA00022989"/>
    </source>
</evidence>
<evidence type="ECO:0000256" key="2">
    <source>
        <dbReference type="ARBA" id="ARBA00004434"/>
    </source>
</evidence>
<reference evidence="18" key="1">
    <citation type="submission" date="2022-11" db="UniProtKB">
        <authorList>
            <consortium name="WormBaseParasite"/>
        </authorList>
    </citation>
    <scope>IDENTIFICATION</scope>
</reference>
<dbReference type="SUPFAM" id="SSF47113">
    <property type="entry name" value="Histone-fold"/>
    <property type="match status" value="1"/>
</dbReference>
<protein>
    <recommendedName>
        <fullName evidence="13">Transcription initiation factor TFIID subunit 11</fullName>
    </recommendedName>
</protein>
<dbReference type="AlphaFoldDB" id="A0A914DIP0"/>
<dbReference type="GO" id="GO:0051123">
    <property type="term" value="P:RNA polymerase II preinitiation complex assembly"/>
    <property type="evidence" value="ECO:0007669"/>
    <property type="project" value="InterPro"/>
</dbReference>
<evidence type="ECO:0000313" key="17">
    <source>
        <dbReference type="Proteomes" id="UP000887540"/>
    </source>
</evidence>
<evidence type="ECO:0000256" key="4">
    <source>
        <dbReference type="ARBA" id="ARBA00009788"/>
    </source>
</evidence>
<dbReference type="InterPro" id="IPR006809">
    <property type="entry name" value="TAFII28_dom"/>
</dbReference>
<evidence type="ECO:0000256" key="11">
    <source>
        <dbReference type="ARBA" id="ARBA00023163"/>
    </source>
</evidence>
<evidence type="ECO:0000256" key="15">
    <source>
        <dbReference type="SAM" id="Phobius"/>
    </source>
</evidence>
<keyword evidence="6" id="KW-0999">Mitochondrion inner membrane</keyword>
<keyword evidence="9" id="KW-0496">Mitochondrion</keyword>
<evidence type="ECO:0000256" key="12">
    <source>
        <dbReference type="ARBA" id="ARBA00023242"/>
    </source>
</evidence>
<keyword evidence="12" id="KW-0539">Nucleus</keyword>
<feature type="compositionally biased region" description="Basic and acidic residues" evidence="14">
    <location>
        <begin position="185"/>
        <end position="209"/>
    </location>
</feature>
<name>A0A914DIP0_9BILA</name>
<accession>A0A914DIP0</accession>
<keyword evidence="11" id="KW-0804">Transcription</keyword>
<evidence type="ECO:0000256" key="9">
    <source>
        <dbReference type="ARBA" id="ARBA00023128"/>
    </source>
</evidence>
<dbReference type="InterPro" id="IPR020164">
    <property type="entry name" value="Cyt_c_Oxase_assmbl_COX16"/>
</dbReference>
<comment type="similarity">
    <text evidence="3">Belongs to the COX16 family.</text>
</comment>
<dbReference type="Pfam" id="PF14138">
    <property type="entry name" value="COX16"/>
    <property type="match status" value="1"/>
</dbReference>
<dbReference type="Gene3D" id="1.10.20.10">
    <property type="entry name" value="Histone, subunit A"/>
    <property type="match status" value="1"/>
</dbReference>
<feature type="compositionally biased region" description="Polar residues" evidence="14">
    <location>
        <begin position="210"/>
        <end position="221"/>
    </location>
</feature>
<keyword evidence="10 15" id="KW-0472">Membrane</keyword>
<evidence type="ECO:0000256" key="13">
    <source>
        <dbReference type="ARBA" id="ARBA00072882"/>
    </source>
</evidence>